<gene>
    <name evidence="1" type="ORF">R54839_PPFHFPJH_01609</name>
</gene>
<organism evidence="1 2">
    <name type="scientific">Fructobacillus fructosus</name>
    <dbReference type="NCBI Taxonomy" id="1631"/>
    <lineage>
        <taxon>Bacteria</taxon>
        <taxon>Bacillati</taxon>
        <taxon>Bacillota</taxon>
        <taxon>Bacilli</taxon>
        <taxon>Lactobacillales</taxon>
        <taxon>Lactobacillaceae</taxon>
        <taxon>Fructobacillus</taxon>
    </lineage>
</organism>
<protein>
    <submittedName>
        <fullName evidence="1">Uncharacterized protein</fullName>
    </submittedName>
</protein>
<dbReference type="Proteomes" id="UP001314261">
    <property type="component" value="Unassembled WGS sequence"/>
</dbReference>
<comment type="caution">
    <text evidence="1">The sequence shown here is derived from an EMBL/GenBank/DDBJ whole genome shotgun (WGS) entry which is preliminary data.</text>
</comment>
<dbReference type="EMBL" id="CAUZLR010000017">
    <property type="protein sequence ID" value="CAK1254142.1"/>
    <property type="molecule type" value="Genomic_DNA"/>
</dbReference>
<evidence type="ECO:0000313" key="2">
    <source>
        <dbReference type="Proteomes" id="UP001314261"/>
    </source>
</evidence>
<name>A0ABN9Z3C9_9LACO</name>
<reference evidence="1 2" key="1">
    <citation type="submission" date="2023-10" db="EMBL/GenBank/DDBJ databases">
        <authorList>
            <person name="Botero Cardona J."/>
        </authorList>
    </citation>
    <scope>NUCLEOTIDE SEQUENCE [LARGE SCALE GENOMIC DNA]</scope>
    <source>
        <strain evidence="1 2">R-54839</strain>
    </source>
</reference>
<proteinExistence type="predicted"/>
<sequence length="48" mass="5653">MTMGKKYSVAPYLLGKLRQRGTTNEIQVLHFICVTHMFHRLEVLYTNI</sequence>
<accession>A0ABN9Z3C9</accession>
<evidence type="ECO:0000313" key="1">
    <source>
        <dbReference type="EMBL" id="CAK1254142.1"/>
    </source>
</evidence>
<keyword evidence="2" id="KW-1185">Reference proteome</keyword>